<sequence length="83" mass="9135">MEGSASAEWDGGHGDNSGERVQHPTVSFTDHALRAVNPESGTWSAIYGFQPARPRVSPRSADRGFLATKRCRTKASFMRRSEI</sequence>
<reference evidence="2" key="1">
    <citation type="journal article" date="2020" name="Phytopathology">
        <title>Genome Sequence Resources of Colletotrichum truncatum, C. plurivorum, C. musicola, and C. sojae: Four Species Pathogenic to Soybean (Glycine max).</title>
        <authorList>
            <person name="Rogerio F."/>
            <person name="Boufleur T.R."/>
            <person name="Ciampi-Guillardi M."/>
            <person name="Sukno S.A."/>
            <person name="Thon M.R."/>
            <person name="Massola Junior N.S."/>
            <person name="Baroncelli R."/>
        </authorList>
    </citation>
    <scope>NUCLEOTIDE SEQUENCE</scope>
    <source>
        <strain evidence="2">LFN00145</strain>
    </source>
</reference>
<evidence type="ECO:0000313" key="2">
    <source>
        <dbReference type="EMBL" id="KAF6825994.1"/>
    </source>
</evidence>
<comment type="caution">
    <text evidence="2">The sequence shown here is derived from an EMBL/GenBank/DDBJ whole genome shotgun (WGS) entry which is preliminary data.</text>
</comment>
<feature type="region of interest" description="Disordered" evidence="1">
    <location>
        <begin position="1"/>
        <end position="28"/>
    </location>
</feature>
<dbReference type="EMBL" id="WIGO01000162">
    <property type="protein sequence ID" value="KAF6825994.1"/>
    <property type="molecule type" value="Genomic_DNA"/>
</dbReference>
<gene>
    <name evidence="2" type="ORF">CPLU01_09901</name>
</gene>
<keyword evidence="3" id="KW-1185">Reference proteome</keyword>
<evidence type="ECO:0000256" key="1">
    <source>
        <dbReference type="SAM" id="MobiDB-lite"/>
    </source>
</evidence>
<name>A0A8H6NAA0_9PEZI</name>
<organism evidence="2 3">
    <name type="scientific">Colletotrichum plurivorum</name>
    <dbReference type="NCBI Taxonomy" id="2175906"/>
    <lineage>
        <taxon>Eukaryota</taxon>
        <taxon>Fungi</taxon>
        <taxon>Dikarya</taxon>
        <taxon>Ascomycota</taxon>
        <taxon>Pezizomycotina</taxon>
        <taxon>Sordariomycetes</taxon>
        <taxon>Hypocreomycetidae</taxon>
        <taxon>Glomerellales</taxon>
        <taxon>Glomerellaceae</taxon>
        <taxon>Colletotrichum</taxon>
        <taxon>Colletotrichum orchidearum species complex</taxon>
    </lineage>
</organism>
<dbReference type="Proteomes" id="UP000654918">
    <property type="component" value="Unassembled WGS sequence"/>
</dbReference>
<dbReference type="AlphaFoldDB" id="A0A8H6NAA0"/>
<accession>A0A8H6NAA0</accession>
<feature type="compositionally biased region" description="Basic and acidic residues" evidence="1">
    <location>
        <begin position="10"/>
        <end position="22"/>
    </location>
</feature>
<protein>
    <submittedName>
        <fullName evidence="2">Uncharacterized protein</fullName>
    </submittedName>
</protein>
<proteinExistence type="predicted"/>
<evidence type="ECO:0000313" key="3">
    <source>
        <dbReference type="Proteomes" id="UP000654918"/>
    </source>
</evidence>